<reference evidence="2" key="1">
    <citation type="journal article" date="2022" name="G3 (Bethesda)">
        <title>High quality genome of the basidiomycete yeast Dioszegia hungarica PDD-24b-2 isolated from cloud water.</title>
        <authorList>
            <person name="Jarrige D."/>
            <person name="Haridas S."/>
            <person name="Bleykasten-Grosshans C."/>
            <person name="Joly M."/>
            <person name="Nadalig T."/>
            <person name="Sancelme M."/>
            <person name="Vuilleumier S."/>
            <person name="Grigoriev I.V."/>
            <person name="Amato P."/>
            <person name="Bringel F."/>
        </authorList>
    </citation>
    <scope>NUCLEOTIDE SEQUENCE</scope>
    <source>
        <strain evidence="2">PDD-24b-2</strain>
    </source>
</reference>
<keyword evidence="3" id="KW-1185">Reference proteome</keyword>
<evidence type="ECO:0000313" key="2">
    <source>
        <dbReference type="EMBL" id="KAI9637441.1"/>
    </source>
</evidence>
<dbReference type="EMBL" id="JAKWFO010000004">
    <property type="protein sequence ID" value="KAI9637441.1"/>
    <property type="molecule type" value="Genomic_DNA"/>
</dbReference>
<dbReference type="AlphaFoldDB" id="A0AA38LXI9"/>
<dbReference type="GeneID" id="77731591"/>
<proteinExistence type="predicted"/>
<feature type="coiled-coil region" evidence="1">
    <location>
        <begin position="50"/>
        <end position="77"/>
    </location>
</feature>
<keyword evidence="1" id="KW-0175">Coiled coil</keyword>
<dbReference type="InterPro" id="IPR023398">
    <property type="entry name" value="TIF_eIF4e-like"/>
</dbReference>
<dbReference type="Proteomes" id="UP001164286">
    <property type="component" value="Unassembled WGS sequence"/>
</dbReference>
<accession>A0AA38LXI9</accession>
<gene>
    <name evidence="2" type="ORF">MKK02DRAFT_43362</name>
</gene>
<organism evidence="2 3">
    <name type="scientific">Dioszegia hungarica</name>
    <dbReference type="NCBI Taxonomy" id="4972"/>
    <lineage>
        <taxon>Eukaryota</taxon>
        <taxon>Fungi</taxon>
        <taxon>Dikarya</taxon>
        <taxon>Basidiomycota</taxon>
        <taxon>Agaricomycotina</taxon>
        <taxon>Tremellomycetes</taxon>
        <taxon>Tremellales</taxon>
        <taxon>Bulleribasidiaceae</taxon>
        <taxon>Dioszegia</taxon>
    </lineage>
</organism>
<dbReference type="Gene3D" id="3.30.760.10">
    <property type="entry name" value="RNA Cap, Translation Initiation Factor Eif4e"/>
    <property type="match status" value="1"/>
</dbReference>
<evidence type="ECO:0000256" key="1">
    <source>
        <dbReference type="SAM" id="Coils"/>
    </source>
</evidence>
<sequence>MTRECETITIPQEITQYAWTPGSSSIKEFTKKQCLWIHPSHGAFLDPEQHLRQDAAVEQAKEELNHLLERLAEIDHDENLPIKQQGGTSSRGEVKNQAHDRTVRLLKVIMLKSKLWRENHDAVDEVWTSIAGSVASGPLRDAGVTGAKVETTTAGEQHQIYLYMPDVYDVDVSVKILETLISCHGIVPVGVKPDLYTAAGITSQHPTHIDSLVFRPRDHPLGDEHVKRLKREFDEYEAIFGIGSRADVTQLLVDIEDDGETVVNSPEPIKLAPIIRLQSQTHLKTILKDIDARPIKPLPIRFKPLISLDLPVTSHIPRAMIVNLMKDRKKST</sequence>
<protein>
    <submittedName>
        <fullName evidence="2">Uncharacterized protein</fullName>
    </submittedName>
</protein>
<dbReference type="SUPFAM" id="SSF55418">
    <property type="entry name" value="eIF4e-like"/>
    <property type="match status" value="1"/>
</dbReference>
<name>A0AA38LXI9_9TREE</name>
<dbReference type="RefSeq" id="XP_052947218.1">
    <property type="nucleotide sequence ID" value="XM_053092386.1"/>
</dbReference>
<evidence type="ECO:0000313" key="3">
    <source>
        <dbReference type="Proteomes" id="UP001164286"/>
    </source>
</evidence>
<comment type="caution">
    <text evidence="2">The sequence shown here is derived from an EMBL/GenBank/DDBJ whole genome shotgun (WGS) entry which is preliminary data.</text>
</comment>